<sequence length="44" mass="5150">MAHLLFSEIYIAKIGKKVDLFYSVSLLNKLMAKRLLFITFLTMK</sequence>
<reference evidence="1" key="1">
    <citation type="submission" date="2018-07" db="EMBL/GenBank/DDBJ databases">
        <authorList>
            <consortium name="Genoscope - CEA"/>
            <person name="William W."/>
        </authorList>
    </citation>
    <scope>NUCLEOTIDE SEQUENCE</scope>
    <source>
        <strain evidence="1">IK1</strain>
    </source>
</reference>
<proteinExistence type="predicted"/>
<name>A0A653ACE1_9BACT</name>
<organism evidence="1">
    <name type="scientific">uncultured Paludibacter sp</name>
    <dbReference type="NCBI Taxonomy" id="497635"/>
    <lineage>
        <taxon>Bacteria</taxon>
        <taxon>Pseudomonadati</taxon>
        <taxon>Bacteroidota</taxon>
        <taxon>Bacteroidia</taxon>
        <taxon>Bacteroidales</taxon>
        <taxon>Paludibacteraceae</taxon>
        <taxon>Paludibacter</taxon>
        <taxon>environmental samples</taxon>
    </lineage>
</organism>
<protein>
    <submittedName>
        <fullName evidence="1">Uncharacterized protein</fullName>
    </submittedName>
</protein>
<evidence type="ECO:0000313" key="1">
    <source>
        <dbReference type="EMBL" id="VBB45676.1"/>
    </source>
</evidence>
<dbReference type="EMBL" id="UPXZ01000025">
    <property type="protein sequence ID" value="VBB45676.1"/>
    <property type="molecule type" value="Genomic_DNA"/>
</dbReference>
<dbReference type="AlphaFoldDB" id="A0A653ACE1"/>
<gene>
    <name evidence="1" type="ORF">TRIP_D310071</name>
</gene>
<accession>A0A653ACE1</accession>